<dbReference type="InterPro" id="IPR045134">
    <property type="entry name" value="UHRF1/2-like"/>
</dbReference>
<name>A0AAD7TZX7_9APHY</name>
<dbReference type="InterPro" id="IPR003105">
    <property type="entry name" value="SRA_YDG"/>
</dbReference>
<dbReference type="Proteomes" id="UP001215151">
    <property type="component" value="Unassembled WGS sequence"/>
</dbReference>
<sequence length="151" mass="16784">MDSYEAELAYINAPFDHTEIDQGDEDDPDWEPQDINVRRQDTEERYAGAAREELRKAGVHAAPRAGIHGQRDRGAFSIVMSGVYEDDTDYGDRILYVGTGGLETVRAHVLSASRLPPLMLSKPGIALVIHYIVVASLKKALKLQIKHLSIQ</sequence>
<proteinExistence type="predicted"/>
<accession>A0AAD7TZX7</accession>
<evidence type="ECO:0000256" key="1">
    <source>
        <dbReference type="ARBA" id="ARBA00023242"/>
    </source>
</evidence>
<evidence type="ECO:0000256" key="3">
    <source>
        <dbReference type="SAM" id="MobiDB-lite"/>
    </source>
</evidence>
<reference evidence="5" key="1">
    <citation type="submission" date="2022-11" db="EMBL/GenBank/DDBJ databases">
        <title>Genome Sequence of Cubamyces cubensis.</title>
        <authorList>
            <person name="Buettner E."/>
        </authorList>
    </citation>
    <scope>NUCLEOTIDE SEQUENCE</scope>
    <source>
        <strain evidence="5">MPL-01</strain>
    </source>
</reference>
<dbReference type="Gene3D" id="2.30.280.10">
    <property type="entry name" value="SRA-YDG"/>
    <property type="match status" value="1"/>
</dbReference>
<dbReference type="GO" id="GO:0005634">
    <property type="term" value="C:nucleus"/>
    <property type="evidence" value="ECO:0007669"/>
    <property type="project" value="UniProtKB-SubCell"/>
</dbReference>
<feature type="region of interest" description="Disordered" evidence="3">
    <location>
        <begin position="1"/>
        <end position="37"/>
    </location>
</feature>
<dbReference type="GO" id="GO:0061630">
    <property type="term" value="F:ubiquitin protein ligase activity"/>
    <property type="evidence" value="ECO:0007669"/>
    <property type="project" value="TreeGrafter"/>
</dbReference>
<evidence type="ECO:0000256" key="2">
    <source>
        <dbReference type="PROSITE-ProRule" id="PRU00358"/>
    </source>
</evidence>
<dbReference type="InterPro" id="IPR036987">
    <property type="entry name" value="SRA-YDG_sf"/>
</dbReference>
<comment type="subcellular location">
    <subcellularLocation>
        <location evidence="2">Nucleus</location>
    </subcellularLocation>
</comment>
<evidence type="ECO:0000259" key="4">
    <source>
        <dbReference type="PROSITE" id="PS51015"/>
    </source>
</evidence>
<organism evidence="5 6">
    <name type="scientific">Trametes cubensis</name>
    <dbReference type="NCBI Taxonomy" id="1111947"/>
    <lineage>
        <taxon>Eukaryota</taxon>
        <taxon>Fungi</taxon>
        <taxon>Dikarya</taxon>
        <taxon>Basidiomycota</taxon>
        <taxon>Agaricomycotina</taxon>
        <taxon>Agaricomycetes</taxon>
        <taxon>Polyporales</taxon>
        <taxon>Polyporaceae</taxon>
        <taxon>Trametes</taxon>
    </lineage>
</organism>
<keyword evidence="1 2" id="KW-0539">Nucleus</keyword>
<dbReference type="AlphaFoldDB" id="A0AAD7TZX7"/>
<dbReference type="PROSITE" id="PS51015">
    <property type="entry name" value="YDG"/>
    <property type="match status" value="1"/>
</dbReference>
<dbReference type="PANTHER" id="PTHR14140:SF27">
    <property type="entry name" value="OS04G0289800 PROTEIN"/>
    <property type="match status" value="1"/>
</dbReference>
<dbReference type="EMBL" id="JAPEVG010000064">
    <property type="protein sequence ID" value="KAJ8488374.1"/>
    <property type="molecule type" value="Genomic_DNA"/>
</dbReference>
<evidence type="ECO:0000313" key="5">
    <source>
        <dbReference type="EMBL" id="KAJ8488374.1"/>
    </source>
</evidence>
<dbReference type="SUPFAM" id="SSF88697">
    <property type="entry name" value="PUA domain-like"/>
    <property type="match status" value="1"/>
</dbReference>
<evidence type="ECO:0000313" key="6">
    <source>
        <dbReference type="Proteomes" id="UP001215151"/>
    </source>
</evidence>
<dbReference type="PANTHER" id="PTHR14140">
    <property type="entry name" value="E3 UBIQUITIN-PROTEIN LIGASE UHRF-RELATED"/>
    <property type="match status" value="1"/>
</dbReference>
<gene>
    <name evidence="5" type="ORF">ONZ51_g3612</name>
</gene>
<feature type="compositionally biased region" description="Acidic residues" evidence="3">
    <location>
        <begin position="21"/>
        <end position="32"/>
    </location>
</feature>
<keyword evidence="6" id="KW-1185">Reference proteome</keyword>
<protein>
    <recommendedName>
        <fullName evidence="4">YDG domain-containing protein</fullName>
    </recommendedName>
</protein>
<feature type="domain" description="YDG" evidence="4">
    <location>
        <begin position="37"/>
        <end position="151"/>
    </location>
</feature>
<dbReference type="GO" id="GO:0016567">
    <property type="term" value="P:protein ubiquitination"/>
    <property type="evidence" value="ECO:0007669"/>
    <property type="project" value="TreeGrafter"/>
</dbReference>
<dbReference type="GO" id="GO:0044027">
    <property type="term" value="P:negative regulation of gene expression via chromosomal CpG island methylation"/>
    <property type="evidence" value="ECO:0007669"/>
    <property type="project" value="TreeGrafter"/>
</dbReference>
<dbReference type="Pfam" id="PF02182">
    <property type="entry name" value="SAD_SRA"/>
    <property type="match status" value="1"/>
</dbReference>
<comment type="caution">
    <text evidence="5">The sequence shown here is derived from an EMBL/GenBank/DDBJ whole genome shotgun (WGS) entry which is preliminary data.</text>
</comment>
<dbReference type="InterPro" id="IPR015947">
    <property type="entry name" value="PUA-like_sf"/>
</dbReference>